<evidence type="ECO:0000256" key="3">
    <source>
        <dbReference type="ARBA" id="ARBA00004496"/>
    </source>
</evidence>
<comment type="cofactor">
    <cofactor evidence="1">
        <name>FMN</name>
        <dbReference type="ChEBI" id="CHEBI:58210"/>
    </cofactor>
</comment>
<evidence type="ECO:0000256" key="8">
    <source>
        <dbReference type="ARBA" id="ARBA00022827"/>
    </source>
</evidence>
<name>A0AAN7U2I6_9MYCE</name>
<dbReference type="GO" id="GO:0009235">
    <property type="term" value="P:cobalamin metabolic process"/>
    <property type="evidence" value="ECO:0007669"/>
    <property type="project" value="TreeGrafter"/>
</dbReference>
<protein>
    <recommendedName>
        <fullName evidence="11">Cyanocobalamin reductase (cyanide-eliminating)</fullName>
    </recommendedName>
</protein>
<dbReference type="PANTHER" id="PTHR31457:SF2">
    <property type="entry name" value="CYANOCOBALAMIN REDUCTASE _ ALKYLCOBALAMIN DEALKYLASE"/>
    <property type="match status" value="1"/>
</dbReference>
<evidence type="ECO:0000313" key="13">
    <source>
        <dbReference type="Proteomes" id="UP001344447"/>
    </source>
</evidence>
<evidence type="ECO:0000256" key="5">
    <source>
        <dbReference type="ARBA" id="ARBA00022490"/>
    </source>
</evidence>
<keyword evidence="7" id="KW-0288">FMN</keyword>
<dbReference type="AlphaFoldDB" id="A0AAN7U2I6"/>
<evidence type="ECO:0000256" key="11">
    <source>
        <dbReference type="ARBA" id="ARBA00031313"/>
    </source>
</evidence>
<evidence type="ECO:0000256" key="1">
    <source>
        <dbReference type="ARBA" id="ARBA00001917"/>
    </source>
</evidence>
<comment type="similarity">
    <text evidence="4">Belongs to the MMACHC family.</text>
</comment>
<dbReference type="GO" id="GO:0033787">
    <property type="term" value="F:cyanocobalamin reductase (cyanide-eliminating) (NADP+) activity"/>
    <property type="evidence" value="ECO:0007669"/>
    <property type="project" value="TreeGrafter"/>
</dbReference>
<proteinExistence type="inferred from homology"/>
<dbReference type="EMBL" id="JAVFKY010000004">
    <property type="protein sequence ID" value="KAK5577200.1"/>
    <property type="molecule type" value="Genomic_DNA"/>
</dbReference>
<comment type="cofactor">
    <cofactor evidence="2">
        <name>FAD</name>
        <dbReference type="ChEBI" id="CHEBI:57692"/>
    </cofactor>
</comment>
<evidence type="ECO:0000313" key="12">
    <source>
        <dbReference type="EMBL" id="KAK5577200.1"/>
    </source>
</evidence>
<evidence type="ECO:0000256" key="7">
    <source>
        <dbReference type="ARBA" id="ARBA00022643"/>
    </source>
</evidence>
<keyword evidence="6" id="KW-0285">Flavoprotein</keyword>
<keyword evidence="9" id="KW-0521">NADP</keyword>
<dbReference type="InterPro" id="IPR032037">
    <property type="entry name" value="MMACHC"/>
</dbReference>
<dbReference type="GO" id="GO:0032451">
    <property type="term" value="F:demethylase activity"/>
    <property type="evidence" value="ECO:0007669"/>
    <property type="project" value="TreeGrafter"/>
</dbReference>
<gene>
    <name evidence="12" type="ORF">RB653_002140</name>
</gene>
<sequence length="242" mass="28206">MEQLIQSLKKDFKEKGFDIVEPFRVNDYNGAAIHKLNNFGIEDSTGIIIGCTKNFWPHFEKYIKRINNVPKDPMNCFVIDTIEGVIENNQEIKSFEFEIRYDFNSPSSGKYVHIQTCGHFAGVASYDKDVMWSIHPTYGLWFVFRSCVIIKINFQGDSPKLPPTDLLSQSEKDEMKRYTQIAIDEGWINLETRLKIRDACPIGREYRYEGNMFDYFYPLKKSSKSVLESLISIENNIIHDNK</sequence>
<evidence type="ECO:0000256" key="2">
    <source>
        <dbReference type="ARBA" id="ARBA00001974"/>
    </source>
</evidence>
<keyword evidence="5" id="KW-0963">Cytoplasm</keyword>
<accession>A0AAN7U2I6</accession>
<dbReference type="GO" id="GO:0005737">
    <property type="term" value="C:cytoplasm"/>
    <property type="evidence" value="ECO:0007669"/>
    <property type="project" value="UniProtKB-SubCell"/>
</dbReference>
<reference evidence="12 13" key="1">
    <citation type="submission" date="2023-11" db="EMBL/GenBank/DDBJ databases">
        <title>Dfirmibasis_genome.</title>
        <authorList>
            <person name="Edelbroek B."/>
            <person name="Kjellin J."/>
            <person name="Jerlstrom-Hultqvist J."/>
            <person name="Soderbom F."/>
        </authorList>
    </citation>
    <scope>NUCLEOTIDE SEQUENCE [LARGE SCALE GENOMIC DNA]</scope>
    <source>
        <strain evidence="12 13">TNS-C-14</strain>
    </source>
</reference>
<comment type="caution">
    <text evidence="12">The sequence shown here is derived from an EMBL/GenBank/DDBJ whole genome shotgun (WGS) entry which is preliminary data.</text>
</comment>
<evidence type="ECO:0000256" key="10">
    <source>
        <dbReference type="ARBA" id="ARBA00023002"/>
    </source>
</evidence>
<organism evidence="12 13">
    <name type="scientific">Dictyostelium firmibasis</name>
    <dbReference type="NCBI Taxonomy" id="79012"/>
    <lineage>
        <taxon>Eukaryota</taxon>
        <taxon>Amoebozoa</taxon>
        <taxon>Evosea</taxon>
        <taxon>Eumycetozoa</taxon>
        <taxon>Dictyostelia</taxon>
        <taxon>Dictyosteliales</taxon>
        <taxon>Dictyosteliaceae</taxon>
        <taxon>Dictyostelium</taxon>
    </lineage>
</organism>
<evidence type="ECO:0000256" key="4">
    <source>
        <dbReference type="ARBA" id="ARBA00007762"/>
    </source>
</evidence>
<keyword evidence="13" id="KW-1185">Reference proteome</keyword>
<keyword evidence="8" id="KW-0274">FAD</keyword>
<dbReference type="Proteomes" id="UP001344447">
    <property type="component" value="Unassembled WGS sequence"/>
</dbReference>
<dbReference type="Pfam" id="PF16690">
    <property type="entry name" value="MMACHC"/>
    <property type="match status" value="1"/>
</dbReference>
<dbReference type="PANTHER" id="PTHR31457">
    <property type="entry name" value="METHYLMALONIC ACIDURIA AND HOMOCYSTINURIA TYPE C PROTEIN"/>
    <property type="match status" value="1"/>
</dbReference>
<keyword evidence="10" id="KW-0560">Oxidoreductase</keyword>
<evidence type="ECO:0000256" key="6">
    <source>
        <dbReference type="ARBA" id="ARBA00022630"/>
    </source>
</evidence>
<comment type="subcellular location">
    <subcellularLocation>
        <location evidence="3">Cytoplasm</location>
    </subcellularLocation>
</comment>
<evidence type="ECO:0000256" key="9">
    <source>
        <dbReference type="ARBA" id="ARBA00022857"/>
    </source>
</evidence>
<dbReference type="CDD" id="cd12959">
    <property type="entry name" value="MMACHC-like"/>
    <property type="match status" value="1"/>
</dbReference>
<dbReference type="GO" id="GO:0071949">
    <property type="term" value="F:FAD binding"/>
    <property type="evidence" value="ECO:0007669"/>
    <property type="project" value="TreeGrafter"/>
</dbReference>